<gene>
    <name evidence="8" type="ORF">Z518_11202</name>
</gene>
<evidence type="ECO:0000313" key="8">
    <source>
        <dbReference type="EMBL" id="KIW99463.1"/>
    </source>
</evidence>
<dbReference type="EMBL" id="KN847486">
    <property type="protein sequence ID" value="KIW99463.1"/>
    <property type="molecule type" value="Genomic_DNA"/>
</dbReference>
<feature type="transmembrane region" description="Helical" evidence="7">
    <location>
        <begin position="209"/>
        <end position="229"/>
    </location>
</feature>
<dbReference type="Proteomes" id="UP000053617">
    <property type="component" value="Unassembled WGS sequence"/>
</dbReference>
<dbReference type="SUPFAM" id="SSF103473">
    <property type="entry name" value="MFS general substrate transporter"/>
    <property type="match status" value="1"/>
</dbReference>
<dbReference type="AlphaFoldDB" id="A0A0D2I193"/>
<protein>
    <submittedName>
        <fullName evidence="8">Rhinocladiella mackenziei CBS 650.93 unplaced genomic scaffold supercont1.12, whole genome shotgun sequence</fullName>
    </submittedName>
</protein>
<comment type="subcellular location">
    <subcellularLocation>
        <location evidence="1">Membrane</location>
        <topology evidence="1">Multi-pass membrane protein</topology>
    </subcellularLocation>
</comment>
<dbReference type="InterPro" id="IPR036259">
    <property type="entry name" value="MFS_trans_sf"/>
</dbReference>
<keyword evidence="5 7" id="KW-0472">Membrane</keyword>
<reference evidence="8 9" key="1">
    <citation type="submission" date="2015-01" db="EMBL/GenBank/DDBJ databases">
        <title>The Genome Sequence of Rhinocladiella mackenzie CBS 650.93.</title>
        <authorList>
            <consortium name="The Broad Institute Genomics Platform"/>
            <person name="Cuomo C."/>
            <person name="de Hoog S."/>
            <person name="Gorbushina A."/>
            <person name="Stielow B."/>
            <person name="Teixiera M."/>
            <person name="Abouelleil A."/>
            <person name="Chapman S.B."/>
            <person name="Priest M."/>
            <person name="Young S.K."/>
            <person name="Wortman J."/>
            <person name="Nusbaum C."/>
            <person name="Birren B."/>
        </authorList>
    </citation>
    <scope>NUCLEOTIDE SEQUENCE [LARGE SCALE GENOMIC DNA]</scope>
    <source>
        <strain evidence="8 9">CBS 650.93</strain>
    </source>
</reference>
<keyword evidence="9" id="KW-1185">Reference proteome</keyword>
<proteinExistence type="predicted"/>
<evidence type="ECO:0000256" key="3">
    <source>
        <dbReference type="ARBA" id="ARBA00022692"/>
    </source>
</evidence>
<feature type="transmembrane region" description="Helical" evidence="7">
    <location>
        <begin position="179"/>
        <end position="197"/>
    </location>
</feature>
<sequence>MTGEAGNSDGAVSTSPFSKSEEGLADVDHHEGAMKETAHEAAEDDMAGLSWAFDAAAEIRLRRKIDLYIVPTVAILYLFCFIDRANIGGSLFDSYAVHTLIDASPGNARLAGFEQDLGLSGYDYNQALSVFYISYIIFEIPSNIACKWIGPGWFLPALTLGFGIATVAFAFVETLEAACGVRFILEAGMLPGIAYYMSRCFGDRHRWQMIFALEGIVTIFLALVSFFTLTDRPETARWLIQEEKELAISRVKSERVGATEVLDKFNSKKAWRGIWNPVTAASSFVFLLGNVTVQGLAFFLPTVVRTIYPDRTVVSNQLHTAPPYIVGGFFILLVNFTSWRFDRRRR</sequence>
<dbReference type="GO" id="GO:0022857">
    <property type="term" value="F:transmembrane transporter activity"/>
    <property type="evidence" value="ECO:0007669"/>
    <property type="project" value="TreeGrafter"/>
</dbReference>
<keyword evidence="3 7" id="KW-0812">Transmembrane</keyword>
<feature type="region of interest" description="Disordered" evidence="6">
    <location>
        <begin position="1"/>
        <end position="25"/>
    </location>
</feature>
<organism evidence="8 9">
    <name type="scientific">Rhinocladiella mackenziei CBS 650.93</name>
    <dbReference type="NCBI Taxonomy" id="1442369"/>
    <lineage>
        <taxon>Eukaryota</taxon>
        <taxon>Fungi</taxon>
        <taxon>Dikarya</taxon>
        <taxon>Ascomycota</taxon>
        <taxon>Pezizomycotina</taxon>
        <taxon>Eurotiomycetes</taxon>
        <taxon>Chaetothyriomycetidae</taxon>
        <taxon>Chaetothyriales</taxon>
        <taxon>Herpotrichiellaceae</taxon>
        <taxon>Rhinocladiella</taxon>
    </lineage>
</organism>
<feature type="transmembrane region" description="Helical" evidence="7">
    <location>
        <begin position="67"/>
        <end position="87"/>
    </location>
</feature>
<dbReference type="PANTHER" id="PTHR43791:SF48">
    <property type="entry name" value="TRANSPORTER, PUTATIVE (AFU_ORTHOLOGUE AFUA_4G01000)-RELATED"/>
    <property type="match status" value="1"/>
</dbReference>
<dbReference type="Gene3D" id="1.20.1250.20">
    <property type="entry name" value="MFS general substrate transporter like domains"/>
    <property type="match status" value="1"/>
</dbReference>
<dbReference type="OrthoDB" id="2985014at2759"/>
<evidence type="ECO:0000313" key="9">
    <source>
        <dbReference type="Proteomes" id="UP000053617"/>
    </source>
</evidence>
<keyword evidence="4 7" id="KW-1133">Transmembrane helix</keyword>
<keyword evidence="2" id="KW-0813">Transport</keyword>
<dbReference type="GeneID" id="25299273"/>
<feature type="transmembrane region" description="Helical" evidence="7">
    <location>
        <begin position="274"/>
        <end position="301"/>
    </location>
</feature>
<evidence type="ECO:0000256" key="4">
    <source>
        <dbReference type="ARBA" id="ARBA00022989"/>
    </source>
</evidence>
<feature type="transmembrane region" description="Helical" evidence="7">
    <location>
        <begin position="321"/>
        <end position="341"/>
    </location>
</feature>
<evidence type="ECO:0000256" key="7">
    <source>
        <dbReference type="SAM" id="Phobius"/>
    </source>
</evidence>
<dbReference type="GO" id="GO:0016020">
    <property type="term" value="C:membrane"/>
    <property type="evidence" value="ECO:0007669"/>
    <property type="project" value="UniProtKB-SubCell"/>
</dbReference>
<dbReference type="RefSeq" id="XP_013266600.1">
    <property type="nucleotide sequence ID" value="XM_013411146.1"/>
</dbReference>
<dbReference type="PANTHER" id="PTHR43791">
    <property type="entry name" value="PERMEASE-RELATED"/>
    <property type="match status" value="1"/>
</dbReference>
<evidence type="ECO:0000256" key="1">
    <source>
        <dbReference type="ARBA" id="ARBA00004141"/>
    </source>
</evidence>
<evidence type="ECO:0000256" key="6">
    <source>
        <dbReference type="SAM" id="MobiDB-lite"/>
    </source>
</evidence>
<accession>A0A0D2I193</accession>
<feature type="transmembrane region" description="Helical" evidence="7">
    <location>
        <begin position="153"/>
        <end position="172"/>
    </location>
</feature>
<name>A0A0D2I193_9EURO</name>
<evidence type="ECO:0000256" key="2">
    <source>
        <dbReference type="ARBA" id="ARBA00022448"/>
    </source>
</evidence>
<evidence type="ECO:0000256" key="5">
    <source>
        <dbReference type="ARBA" id="ARBA00023136"/>
    </source>
</evidence>
<dbReference type="HOGENOM" id="CLU_001265_0_1_1"/>
<dbReference type="VEuPathDB" id="FungiDB:Z518_11202"/>